<dbReference type="PANTHER" id="PTHR21015:SF22">
    <property type="entry name" value="GLYCOSYLTRANSFERASE"/>
    <property type="match status" value="1"/>
</dbReference>
<evidence type="ECO:0000256" key="10">
    <source>
        <dbReference type="HAMAP-Rule" id="MF_00033"/>
    </source>
</evidence>
<evidence type="ECO:0000256" key="5">
    <source>
        <dbReference type="ARBA" id="ARBA00022960"/>
    </source>
</evidence>
<dbReference type="KEGG" id="dte:Dester_0476"/>
<keyword evidence="9 10" id="KW-0961">Cell wall biogenesis/degradation</keyword>
<dbReference type="NCBIfam" id="TIGR01133">
    <property type="entry name" value="murG"/>
    <property type="match status" value="1"/>
</dbReference>
<evidence type="ECO:0000256" key="2">
    <source>
        <dbReference type="ARBA" id="ARBA00022618"/>
    </source>
</evidence>
<sequence>MKVLLGGGGTGGHLFPCLAVAEKLLELGHEVFYIGTVNGIEGRKRELLPEKYKLLNVKGVRGKGIKSIFNVFITFKAVQGALKIVREFKPDKVVLFGGYVSFPLGISAKITGTPLILQEQNSIPGRTNKLLSIFSEKVLIGYKSAEKFFGKKAVFTGNPTRKEIVLAAENKETIKKEILEELGLNSYKKTLLVVGGSQGALWLNEIMKKTVPFISKYSDKLQVVHITGEGKSLELQSIYEKAGITARVFPFFEKIWKLYVVADGAISRSGALAVSEISLFGIPTLFVPFPYAVDDHQYYNAKELQERGGCILKRQEELTPDSLSKIIENLLFDIIISKKLSENIKKFGVRDSTEKIVKEILKDG</sequence>
<dbReference type="UniPathway" id="UPA00219"/>
<comment type="pathway">
    <text evidence="10">Cell wall biogenesis; peptidoglycan biosynthesis.</text>
</comment>
<dbReference type="HOGENOM" id="CLU_037404_2_1_0"/>
<dbReference type="GO" id="GO:0009252">
    <property type="term" value="P:peptidoglycan biosynthetic process"/>
    <property type="evidence" value="ECO:0007669"/>
    <property type="project" value="UniProtKB-UniRule"/>
</dbReference>
<dbReference type="GO" id="GO:0071555">
    <property type="term" value="P:cell wall organization"/>
    <property type="evidence" value="ECO:0007669"/>
    <property type="project" value="UniProtKB-KW"/>
</dbReference>
<evidence type="ECO:0000259" key="12">
    <source>
        <dbReference type="Pfam" id="PF04101"/>
    </source>
</evidence>
<keyword evidence="1 10" id="KW-1003">Cell membrane</keyword>
<comment type="function">
    <text evidence="10">Cell wall formation. Catalyzes the transfer of a GlcNAc subunit on undecaprenyl-pyrophosphoryl-MurNAc-pentapeptide (lipid intermediate I) to form undecaprenyl-pyrophosphoryl-MurNAc-(pentapeptide)GlcNAc (lipid intermediate II).</text>
</comment>
<accession>F0S2Q8</accession>
<feature type="binding site" evidence="10">
    <location>
        <begin position="10"/>
        <end position="12"/>
    </location>
    <ligand>
        <name>UDP-N-acetyl-alpha-D-glucosamine</name>
        <dbReference type="ChEBI" id="CHEBI:57705"/>
    </ligand>
</feature>
<dbReference type="Proteomes" id="UP000007102">
    <property type="component" value="Chromosome"/>
</dbReference>
<gene>
    <name evidence="10" type="primary">murG</name>
    <name evidence="13" type="ordered locus">Dester_0476</name>
</gene>
<feature type="domain" description="Glycosyl transferase family 28 C-terminal" evidence="12">
    <location>
        <begin position="190"/>
        <end position="351"/>
    </location>
</feature>
<comment type="similarity">
    <text evidence="10">Belongs to the glycosyltransferase 28 family. MurG subfamily.</text>
</comment>
<evidence type="ECO:0000313" key="14">
    <source>
        <dbReference type="Proteomes" id="UP000007102"/>
    </source>
</evidence>
<feature type="domain" description="Glycosyltransferase family 28 N-terminal" evidence="11">
    <location>
        <begin position="3"/>
        <end position="139"/>
    </location>
</feature>
<comment type="subcellular location">
    <subcellularLocation>
        <location evidence="10">Cell membrane</location>
        <topology evidence="10">Peripheral membrane protein</topology>
        <orientation evidence="10">Cytoplasmic side</orientation>
    </subcellularLocation>
</comment>
<dbReference type="PANTHER" id="PTHR21015">
    <property type="entry name" value="UDP-N-ACETYLGLUCOSAMINE--N-ACETYLMURAMYL-(PENTAPEPTIDE) PYROPHOSPHORYL-UNDECAPRENOL N-ACETYLGLUCOSAMINE TRANSFERASE 1"/>
    <property type="match status" value="1"/>
</dbReference>
<keyword evidence="8 10" id="KW-0131">Cell cycle</keyword>
<name>F0S2Q8_DESTD</name>
<dbReference type="Pfam" id="PF04101">
    <property type="entry name" value="Glyco_tran_28_C"/>
    <property type="match status" value="1"/>
</dbReference>
<feature type="binding site" evidence="10">
    <location>
        <position position="297"/>
    </location>
    <ligand>
        <name>UDP-N-acetyl-alpha-D-glucosamine</name>
        <dbReference type="ChEBI" id="CHEBI:57705"/>
    </ligand>
</feature>
<dbReference type="STRING" id="868864.Dester_0476"/>
<dbReference type="GO" id="GO:0051991">
    <property type="term" value="F:UDP-N-acetyl-D-glucosamine:N-acetylmuramoyl-L-alanyl-D-glutamyl-meso-2,6-diaminopimelyl-D-alanyl-D-alanine-diphosphoundecaprenol 4-beta-N-acetylglucosaminlytransferase activity"/>
    <property type="evidence" value="ECO:0007669"/>
    <property type="project" value="RHEA"/>
</dbReference>
<dbReference type="GO" id="GO:0005975">
    <property type="term" value="P:carbohydrate metabolic process"/>
    <property type="evidence" value="ECO:0007669"/>
    <property type="project" value="InterPro"/>
</dbReference>
<dbReference type="InterPro" id="IPR004276">
    <property type="entry name" value="GlycoTrans_28_N"/>
</dbReference>
<dbReference type="CDD" id="cd03785">
    <property type="entry name" value="GT28_MurG"/>
    <property type="match status" value="1"/>
</dbReference>
<dbReference type="GO" id="GO:0005886">
    <property type="term" value="C:plasma membrane"/>
    <property type="evidence" value="ECO:0007669"/>
    <property type="project" value="UniProtKB-SubCell"/>
</dbReference>
<dbReference type="GO" id="GO:0051301">
    <property type="term" value="P:cell division"/>
    <property type="evidence" value="ECO:0007669"/>
    <property type="project" value="UniProtKB-KW"/>
</dbReference>
<keyword evidence="4 10" id="KW-0808">Transferase</keyword>
<evidence type="ECO:0000259" key="11">
    <source>
        <dbReference type="Pfam" id="PF03033"/>
    </source>
</evidence>
<dbReference type="SUPFAM" id="SSF53756">
    <property type="entry name" value="UDP-Glycosyltransferase/glycogen phosphorylase"/>
    <property type="match status" value="1"/>
</dbReference>
<dbReference type="OrthoDB" id="9808936at2"/>
<evidence type="ECO:0000256" key="1">
    <source>
        <dbReference type="ARBA" id="ARBA00022475"/>
    </source>
</evidence>
<evidence type="ECO:0000313" key="13">
    <source>
        <dbReference type="EMBL" id="ADY73130.1"/>
    </source>
</evidence>
<dbReference type="GO" id="GO:0008360">
    <property type="term" value="P:regulation of cell shape"/>
    <property type="evidence" value="ECO:0007669"/>
    <property type="project" value="UniProtKB-KW"/>
</dbReference>
<keyword evidence="3 10" id="KW-0328">Glycosyltransferase</keyword>
<dbReference type="FunCoup" id="F0S2Q8">
    <property type="interactions" value="257"/>
</dbReference>
<dbReference type="HAMAP" id="MF_00033">
    <property type="entry name" value="MurG"/>
    <property type="match status" value="1"/>
</dbReference>
<organism evidence="13 14">
    <name type="scientific">Desulfurobacterium thermolithotrophum (strain DSM 11699 / BSA)</name>
    <dbReference type="NCBI Taxonomy" id="868864"/>
    <lineage>
        <taxon>Bacteria</taxon>
        <taxon>Pseudomonadati</taxon>
        <taxon>Aquificota</taxon>
        <taxon>Aquificia</taxon>
        <taxon>Desulfurobacteriales</taxon>
        <taxon>Desulfurobacteriaceae</taxon>
        <taxon>Desulfurobacterium</taxon>
    </lineage>
</organism>
<dbReference type="AlphaFoldDB" id="F0S2Q8"/>
<feature type="binding site" evidence="10">
    <location>
        <position position="121"/>
    </location>
    <ligand>
        <name>UDP-N-acetyl-alpha-D-glucosamine</name>
        <dbReference type="ChEBI" id="CHEBI:57705"/>
    </ligand>
</feature>
<keyword evidence="6 10" id="KW-0573">Peptidoglycan synthesis</keyword>
<reference evidence="14" key="2">
    <citation type="submission" date="2011-02" db="EMBL/GenBank/DDBJ databases">
        <title>The complete genome of Desulfurobacterium thermolithotrophum DSM 11699.</title>
        <authorList>
            <consortium name="US DOE Joint Genome Institute (JGI-PGF)"/>
            <person name="Lucas S."/>
            <person name="Copeland A."/>
            <person name="Lapidus A."/>
            <person name="Bruce D."/>
            <person name="Goodwin L."/>
            <person name="Pitluck S."/>
            <person name="Kyrpides N."/>
            <person name="Mavromatis K."/>
            <person name="Pagani I."/>
            <person name="Ivanova N."/>
            <person name="Mikhailova N."/>
            <person name="Daligault H."/>
            <person name="Detter J.C."/>
            <person name="Tapia R."/>
            <person name="Han C."/>
            <person name="Land M."/>
            <person name="Hauser L."/>
            <person name="Markowitz V."/>
            <person name="Cheng J.-F."/>
            <person name="Hugenholtz P."/>
            <person name="Woyke T."/>
            <person name="Wu D."/>
            <person name="Spring S."/>
            <person name="Brambilla E."/>
            <person name="Klenk H.-P."/>
            <person name="Eisen J.A."/>
        </authorList>
    </citation>
    <scope>NUCLEOTIDE SEQUENCE [LARGE SCALE GENOMIC DNA]</scope>
    <source>
        <strain evidence="14">DSM 11699 / BSA</strain>
    </source>
</reference>
<dbReference type="Gene3D" id="3.40.50.2000">
    <property type="entry name" value="Glycogen Phosphorylase B"/>
    <property type="match status" value="2"/>
</dbReference>
<comment type="catalytic activity">
    <reaction evidence="10">
        <text>di-trans,octa-cis-undecaprenyl diphospho-N-acetyl-alpha-D-muramoyl-L-alanyl-D-glutamyl-meso-2,6-diaminopimeloyl-D-alanyl-D-alanine + UDP-N-acetyl-alpha-D-glucosamine = di-trans,octa-cis-undecaprenyl diphospho-[N-acetyl-alpha-D-glucosaminyl-(1-&gt;4)]-N-acetyl-alpha-D-muramoyl-L-alanyl-D-glutamyl-meso-2,6-diaminopimeloyl-D-alanyl-D-alanine + UDP + H(+)</text>
        <dbReference type="Rhea" id="RHEA:31227"/>
        <dbReference type="ChEBI" id="CHEBI:15378"/>
        <dbReference type="ChEBI" id="CHEBI:57705"/>
        <dbReference type="ChEBI" id="CHEBI:58223"/>
        <dbReference type="ChEBI" id="CHEBI:61387"/>
        <dbReference type="ChEBI" id="CHEBI:61388"/>
        <dbReference type="EC" id="2.4.1.227"/>
    </reaction>
</comment>
<proteinExistence type="inferred from homology"/>
<dbReference type="Pfam" id="PF03033">
    <property type="entry name" value="Glyco_transf_28"/>
    <property type="match status" value="1"/>
</dbReference>
<keyword evidence="5 10" id="KW-0133">Cell shape</keyword>
<evidence type="ECO:0000256" key="9">
    <source>
        <dbReference type="ARBA" id="ARBA00023316"/>
    </source>
</evidence>
<evidence type="ECO:0000256" key="3">
    <source>
        <dbReference type="ARBA" id="ARBA00022676"/>
    </source>
</evidence>
<dbReference type="GO" id="GO:0050511">
    <property type="term" value="F:undecaprenyldiphospho-muramoylpentapeptide beta-N-acetylglucosaminyltransferase activity"/>
    <property type="evidence" value="ECO:0007669"/>
    <property type="project" value="UniProtKB-UniRule"/>
</dbReference>
<keyword evidence="2 10" id="KW-0132">Cell division</keyword>
<evidence type="ECO:0000256" key="7">
    <source>
        <dbReference type="ARBA" id="ARBA00023136"/>
    </source>
</evidence>
<protein>
    <recommendedName>
        <fullName evidence="10">UDP-N-acetylglucosamine--N-acetylmuramyl-(pentapeptide) pyrophosphoryl-undecaprenol N-acetylglucosamine transferase</fullName>
        <ecNumber evidence="10">2.4.1.227</ecNumber>
    </recommendedName>
    <alternativeName>
        <fullName evidence="10">Undecaprenyl-PP-MurNAc-pentapeptide-UDPGlcNAc GlcNAc transferase</fullName>
    </alternativeName>
</protein>
<feature type="binding site" evidence="10">
    <location>
        <position position="161"/>
    </location>
    <ligand>
        <name>UDP-N-acetyl-alpha-D-glucosamine</name>
        <dbReference type="ChEBI" id="CHEBI:57705"/>
    </ligand>
</feature>
<evidence type="ECO:0000256" key="6">
    <source>
        <dbReference type="ARBA" id="ARBA00022984"/>
    </source>
</evidence>
<keyword evidence="14" id="KW-1185">Reference proteome</keyword>
<comment type="caution">
    <text evidence="10">Lacks conserved residue(s) required for the propagation of feature annotation.</text>
</comment>
<dbReference type="RefSeq" id="WP_013638088.1">
    <property type="nucleotide sequence ID" value="NC_015185.1"/>
</dbReference>
<dbReference type="InParanoid" id="F0S2Q8"/>
<evidence type="ECO:0000256" key="8">
    <source>
        <dbReference type="ARBA" id="ARBA00023306"/>
    </source>
</evidence>
<dbReference type="InterPro" id="IPR007235">
    <property type="entry name" value="Glyco_trans_28_C"/>
</dbReference>
<dbReference type="InterPro" id="IPR006009">
    <property type="entry name" value="GlcNAc_MurG"/>
</dbReference>
<reference evidence="13 14" key="1">
    <citation type="journal article" date="2011" name="Stand. Genomic Sci.">
        <title>Complete genome sequence of the thermophilic sulfur-reducer Desulfurobacterium thermolithotrophum type strain (BSA(T)) from a deep-sea hydrothermal vent.</title>
        <authorList>
            <person name="Goker M."/>
            <person name="Daligault H."/>
            <person name="Mwirichia R."/>
            <person name="Lapidus A."/>
            <person name="Lucas S."/>
            <person name="Deshpande S."/>
            <person name="Pagani I."/>
            <person name="Tapia R."/>
            <person name="Cheng J.F."/>
            <person name="Goodwin L."/>
            <person name="Pitluck S."/>
            <person name="Liolios K."/>
            <person name="Ivanova N."/>
            <person name="Mavromatis K."/>
            <person name="Mikhailova N."/>
            <person name="Pati A."/>
            <person name="Chen A."/>
            <person name="Palaniappan K."/>
            <person name="Han C."/>
            <person name="Land M."/>
            <person name="Hauser L."/>
            <person name="Pan C."/>
            <person name="Brambilla E.M."/>
            <person name="Rohde M."/>
            <person name="Spring S."/>
            <person name="Sikorski J."/>
            <person name="Wirth R."/>
            <person name="Detter J.C."/>
            <person name="Woyke T."/>
            <person name="Bristow J."/>
            <person name="Eisen J.A."/>
            <person name="Markowitz V."/>
            <person name="Hugenholtz P."/>
            <person name="Kyrpides N.C."/>
            <person name="Klenk H.P."/>
        </authorList>
    </citation>
    <scope>NUCLEOTIDE SEQUENCE [LARGE SCALE GENOMIC DNA]</scope>
    <source>
        <strain evidence="14">DSM 11699 / BSA</strain>
    </source>
</reference>
<dbReference type="EC" id="2.4.1.227" evidence="10"/>
<keyword evidence="7 10" id="KW-0472">Membrane</keyword>
<dbReference type="EMBL" id="CP002543">
    <property type="protein sequence ID" value="ADY73130.1"/>
    <property type="molecule type" value="Genomic_DNA"/>
</dbReference>
<feature type="binding site" evidence="10">
    <location>
        <position position="197"/>
    </location>
    <ligand>
        <name>UDP-N-acetyl-alpha-D-glucosamine</name>
        <dbReference type="ChEBI" id="CHEBI:57705"/>
    </ligand>
</feature>
<evidence type="ECO:0000256" key="4">
    <source>
        <dbReference type="ARBA" id="ARBA00022679"/>
    </source>
</evidence>
<dbReference type="eggNOG" id="COG0707">
    <property type="taxonomic scope" value="Bacteria"/>
</dbReference>